<dbReference type="PRINTS" id="PR00463">
    <property type="entry name" value="EP450I"/>
</dbReference>
<comment type="cofactor">
    <cofactor evidence="2">
        <name>heme</name>
        <dbReference type="ChEBI" id="CHEBI:30413"/>
    </cofactor>
</comment>
<evidence type="ECO:0000256" key="3">
    <source>
        <dbReference type="RuleBase" id="RU000461"/>
    </source>
</evidence>
<dbReference type="PROSITE" id="PS00086">
    <property type="entry name" value="CYTOCHROME_P450"/>
    <property type="match status" value="1"/>
</dbReference>
<dbReference type="KEGG" id="sgz:C0216_11925"/>
<dbReference type="InterPro" id="IPR036396">
    <property type="entry name" value="Cyt_P450_sf"/>
</dbReference>
<keyword evidence="3" id="KW-0560">Oxidoreductase</keyword>
<dbReference type="EMBL" id="CP030862">
    <property type="protein sequence ID" value="AXE24069.1"/>
    <property type="molecule type" value="Genomic_DNA"/>
</dbReference>
<dbReference type="RefSeq" id="WP_114055250.1">
    <property type="nucleotide sequence ID" value="NZ_CP030862.1"/>
</dbReference>
<feature type="binding site" description="axial binding residue" evidence="2">
    <location>
        <position position="347"/>
    </location>
    <ligand>
        <name>heme</name>
        <dbReference type="ChEBI" id="CHEBI:30413"/>
    </ligand>
    <ligandPart>
        <name>Fe</name>
        <dbReference type="ChEBI" id="CHEBI:18248"/>
    </ligandPart>
</feature>
<dbReference type="Pfam" id="PF00067">
    <property type="entry name" value="p450"/>
    <property type="match status" value="1"/>
</dbReference>
<accession>A0A344TZJ8</accession>
<evidence type="ECO:0000313" key="5">
    <source>
        <dbReference type="Proteomes" id="UP000252004"/>
    </source>
</evidence>
<organism evidence="4 5">
    <name type="scientific">Streptomyces globosus</name>
    <dbReference type="NCBI Taxonomy" id="68209"/>
    <lineage>
        <taxon>Bacteria</taxon>
        <taxon>Bacillati</taxon>
        <taxon>Actinomycetota</taxon>
        <taxon>Actinomycetes</taxon>
        <taxon>Kitasatosporales</taxon>
        <taxon>Streptomycetaceae</taxon>
        <taxon>Streptomyces</taxon>
    </lineage>
</organism>
<dbReference type="GO" id="GO:0020037">
    <property type="term" value="F:heme binding"/>
    <property type="evidence" value="ECO:0007669"/>
    <property type="project" value="InterPro"/>
</dbReference>
<dbReference type="Proteomes" id="UP000252004">
    <property type="component" value="Chromosome"/>
</dbReference>
<name>A0A344TZJ8_9ACTN</name>
<keyword evidence="3" id="KW-0503">Monooxygenase</keyword>
<dbReference type="GO" id="GO:0016705">
    <property type="term" value="F:oxidoreductase activity, acting on paired donors, with incorporation or reduction of molecular oxygen"/>
    <property type="evidence" value="ECO:0007669"/>
    <property type="project" value="InterPro"/>
</dbReference>
<protein>
    <submittedName>
        <fullName evidence="4">Cytochrome P450</fullName>
    </submittedName>
</protein>
<comment type="similarity">
    <text evidence="1 3">Belongs to the cytochrome P450 family.</text>
</comment>
<evidence type="ECO:0000256" key="2">
    <source>
        <dbReference type="PIRSR" id="PIRSR602401-1"/>
    </source>
</evidence>
<reference evidence="4 5" key="1">
    <citation type="submission" date="2018-01" db="EMBL/GenBank/DDBJ databases">
        <title>Draft genome Sequence of streptomyces globosus LZH-48.</title>
        <authorList>
            <person name="Ran K."/>
            <person name="Li Z."/>
            <person name="Wei S."/>
            <person name="Dong R."/>
        </authorList>
    </citation>
    <scope>NUCLEOTIDE SEQUENCE [LARGE SCALE GENOMIC DNA]</scope>
    <source>
        <strain evidence="4 5">LZH-48</strain>
    </source>
</reference>
<dbReference type="GO" id="GO:0005506">
    <property type="term" value="F:iron ion binding"/>
    <property type="evidence" value="ECO:0007669"/>
    <property type="project" value="InterPro"/>
</dbReference>
<gene>
    <name evidence="4" type="ORF">C0216_11925</name>
</gene>
<keyword evidence="5" id="KW-1185">Reference proteome</keyword>
<proteinExistence type="inferred from homology"/>
<dbReference type="SUPFAM" id="SSF48264">
    <property type="entry name" value="Cytochrome P450"/>
    <property type="match status" value="1"/>
</dbReference>
<dbReference type="InterPro" id="IPR002401">
    <property type="entry name" value="Cyt_P450_E_grp-I"/>
</dbReference>
<keyword evidence="2 3" id="KW-0408">Iron</keyword>
<dbReference type="Gene3D" id="1.10.630.10">
    <property type="entry name" value="Cytochrome P450"/>
    <property type="match status" value="1"/>
</dbReference>
<sequence length="399" mass="43273">MTAILDLDPFALDVLADPHPHDARLRDAGPVVYLPAHGIYAIARHAEVHAALRNWQGFQSGAGVGLANFRKEAPRRPLSVVVEADPPYHDAPRRVLSALLGPRAQRRLREGWTVQARELVDRVVSGGDGSVVEFDAVGALAEAFPLRVFPDALGIPDEGRENLLPFSDFLLNAFGPRNELVAAGAPRARALSDWVGEHSVREALADDGFGAQIWAAADRGEITHGQAPHVVRSLFAAGVNTTVHALAAALHALAAHPGQWRRLRADPGLVRVAFDEAVRWASPVQTFFRTTTGDVRVGDAVVPDGSKVMLFLGAANRDPRRWSDPDMFDVHRNPSGHVGFGFGIHQCVGQHIARLEAECLLGALLERVESMELAGPARRRLNNTLMAWDSVPVRAVLTR</sequence>
<dbReference type="InterPro" id="IPR001128">
    <property type="entry name" value="Cyt_P450"/>
</dbReference>
<keyword evidence="2 3" id="KW-0349">Heme</keyword>
<evidence type="ECO:0000256" key="1">
    <source>
        <dbReference type="ARBA" id="ARBA00010617"/>
    </source>
</evidence>
<dbReference type="PANTHER" id="PTHR46696">
    <property type="entry name" value="P450, PUTATIVE (EUROFUNG)-RELATED"/>
    <property type="match status" value="1"/>
</dbReference>
<evidence type="ECO:0000313" key="4">
    <source>
        <dbReference type="EMBL" id="AXE24069.1"/>
    </source>
</evidence>
<dbReference type="InterPro" id="IPR017972">
    <property type="entry name" value="Cyt_P450_CS"/>
</dbReference>
<dbReference type="AlphaFoldDB" id="A0A344TZJ8"/>
<dbReference type="PANTHER" id="PTHR46696:SF1">
    <property type="entry name" value="CYTOCHROME P450 YJIB-RELATED"/>
    <property type="match status" value="1"/>
</dbReference>
<keyword evidence="2 3" id="KW-0479">Metal-binding</keyword>
<dbReference type="GO" id="GO:0004497">
    <property type="term" value="F:monooxygenase activity"/>
    <property type="evidence" value="ECO:0007669"/>
    <property type="project" value="UniProtKB-KW"/>
</dbReference>
<dbReference type="OrthoDB" id="9801155at2"/>